<dbReference type="Pfam" id="PF08284">
    <property type="entry name" value="RVP_2"/>
    <property type="match status" value="1"/>
</dbReference>
<dbReference type="Pfam" id="PF17921">
    <property type="entry name" value="Integrase_H2C2"/>
    <property type="match status" value="1"/>
</dbReference>
<evidence type="ECO:0000259" key="21">
    <source>
        <dbReference type="PROSITE" id="PS50994"/>
    </source>
</evidence>
<evidence type="ECO:0000256" key="9">
    <source>
        <dbReference type="ARBA" id="ARBA00022801"/>
    </source>
</evidence>
<dbReference type="GO" id="GO:0046872">
    <property type="term" value="F:metal ion binding"/>
    <property type="evidence" value="ECO:0007669"/>
    <property type="project" value="UniProtKB-KW"/>
</dbReference>
<evidence type="ECO:0000259" key="20">
    <source>
        <dbReference type="PROSITE" id="PS50878"/>
    </source>
</evidence>
<comment type="caution">
    <text evidence="22">The sequence shown here is derived from an EMBL/GenBank/DDBJ whole genome shotgun (WGS) entry which is preliminary data.</text>
</comment>
<feature type="domain" description="Chromo" evidence="19">
    <location>
        <begin position="1832"/>
        <end position="1864"/>
    </location>
</feature>
<dbReference type="GO" id="GO:0003964">
    <property type="term" value="F:RNA-directed DNA polymerase activity"/>
    <property type="evidence" value="ECO:0007669"/>
    <property type="project" value="UniProtKB-KW"/>
</dbReference>
<keyword evidence="6" id="KW-0547">Nucleotide-binding</keyword>
<dbReference type="Pfam" id="PF17917">
    <property type="entry name" value="RT_RNaseH"/>
    <property type="match status" value="1"/>
</dbReference>
<evidence type="ECO:0000256" key="12">
    <source>
        <dbReference type="ARBA" id="ARBA00022842"/>
    </source>
</evidence>
<keyword evidence="5" id="KW-0479">Metal-binding</keyword>
<dbReference type="FunFam" id="3.10.10.10:FF:000007">
    <property type="entry name" value="Retrovirus-related Pol polyprotein from transposon 17.6-like Protein"/>
    <property type="match status" value="1"/>
</dbReference>
<dbReference type="Pfam" id="PF13086">
    <property type="entry name" value="AAA_11"/>
    <property type="match status" value="2"/>
</dbReference>
<dbReference type="Pfam" id="PF24626">
    <property type="entry name" value="SH3_Tf2-1"/>
    <property type="match status" value="1"/>
</dbReference>
<dbReference type="GO" id="GO:0015074">
    <property type="term" value="P:DNA integration"/>
    <property type="evidence" value="ECO:0007669"/>
    <property type="project" value="UniProtKB-KW"/>
</dbReference>
<dbReference type="CDD" id="cd00303">
    <property type="entry name" value="retropepsin_like"/>
    <property type="match status" value="1"/>
</dbReference>
<evidence type="ECO:0000256" key="8">
    <source>
        <dbReference type="ARBA" id="ARBA00022759"/>
    </source>
</evidence>
<dbReference type="PANTHER" id="PTHR37984">
    <property type="entry name" value="PROTEIN CBG26694"/>
    <property type="match status" value="1"/>
</dbReference>
<proteinExistence type="predicted"/>
<keyword evidence="8" id="KW-0255">Endonuclease</keyword>
<evidence type="ECO:0000256" key="13">
    <source>
        <dbReference type="ARBA" id="ARBA00022908"/>
    </source>
</evidence>
<dbReference type="CDD" id="cd09274">
    <property type="entry name" value="RNase_HI_RT_Ty3"/>
    <property type="match status" value="1"/>
</dbReference>
<dbReference type="EMBL" id="JAEFBK010000011">
    <property type="protein sequence ID" value="KAG7552924.1"/>
    <property type="molecule type" value="Genomic_DNA"/>
</dbReference>
<gene>
    <name evidence="22" type="ORF">ISN45_Aa06g035000</name>
</gene>
<evidence type="ECO:0000256" key="5">
    <source>
        <dbReference type="ARBA" id="ARBA00022723"/>
    </source>
</evidence>
<dbReference type="GO" id="GO:0006508">
    <property type="term" value="P:proteolysis"/>
    <property type="evidence" value="ECO:0007669"/>
    <property type="project" value="UniProtKB-KW"/>
</dbReference>
<dbReference type="GO" id="GO:0004519">
    <property type="term" value="F:endonuclease activity"/>
    <property type="evidence" value="ECO:0007669"/>
    <property type="project" value="UniProtKB-KW"/>
</dbReference>
<feature type="compositionally biased region" description="Low complexity" evidence="18">
    <location>
        <begin position="663"/>
        <end position="684"/>
    </location>
</feature>
<dbReference type="InterPro" id="IPR000953">
    <property type="entry name" value="Chromo/chromo_shadow_dom"/>
</dbReference>
<evidence type="ECO:0000256" key="11">
    <source>
        <dbReference type="ARBA" id="ARBA00022840"/>
    </source>
</evidence>
<dbReference type="FunFam" id="1.10.340.70:FF:000001">
    <property type="entry name" value="Retrovirus-related Pol polyprotein from transposon gypsy-like Protein"/>
    <property type="match status" value="1"/>
</dbReference>
<feature type="domain" description="Integrase catalytic" evidence="21">
    <location>
        <begin position="1524"/>
        <end position="1688"/>
    </location>
</feature>
<keyword evidence="12" id="KW-0460">Magnesium</keyword>
<evidence type="ECO:0000256" key="3">
    <source>
        <dbReference type="ARBA" id="ARBA00022695"/>
    </source>
</evidence>
<dbReference type="PROSITE" id="PS50878">
    <property type="entry name" value="RT_POL"/>
    <property type="match status" value="1"/>
</dbReference>
<dbReference type="InterPro" id="IPR041588">
    <property type="entry name" value="Integrase_H2C2"/>
</dbReference>
<keyword evidence="1" id="KW-0645">Protease</keyword>
<dbReference type="CDD" id="cd18808">
    <property type="entry name" value="SF1_C_Upf1"/>
    <property type="match status" value="1"/>
</dbReference>
<evidence type="ECO:0000256" key="15">
    <source>
        <dbReference type="ARBA" id="ARBA00022932"/>
    </source>
</evidence>
<dbReference type="Pfam" id="PF03732">
    <property type="entry name" value="Retrotrans_gag"/>
    <property type="match status" value="1"/>
</dbReference>
<dbReference type="InterPro" id="IPR041373">
    <property type="entry name" value="RT_RNaseH"/>
</dbReference>
<keyword evidence="17" id="KW-0233">DNA recombination</keyword>
<feature type="region of interest" description="Disordered" evidence="18">
    <location>
        <begin position="638"/>
        <end position="690"/>
    </location>
</feature>
<keyword evidence="7" id="KW-0064">Aspartyl protease</keyword>
<organism evidence="22 23">
    <name type="scientific">Arabidopsis thaliana x Arabidopsis arenosa</name>
    <dbReference type="NCBI Taxonomy" id="1240361"/>
    <lineage>
        <taxon>Eukaryota</taxon>
        <taxon>Viridiplantae</taxon>
        <taxon>Streptophyta</taxon>
        <taxon>Embryophyta</taxon>
        <taxon>Tracheophyta</taxon>
        <taxon>Spermatophyta</taxon>
        <taxon>Magnoliopsida</taxon>
        <taxon>eudicotyledons</taxon>
        <taxon>Gunneridae</taxon>
        <taxon>Pentapetalae</taxon>
        <taxon>rosids</taxon>
        <taxon>malvids</taxon>
        <taxon>Brassicales</taxon>
        <taxon>Brassicaceae</taxon>
        <taxon>Camelineae</taxon>
        <taxon>Arabidopsis</taxon>
    </lineage>
</organism>
<evidence type="ECO:0000256" key="1">
    <source>
        <dbReference type="ARBA" id="ARBA00022670"/>
    </source>
</evidence>
<evidence type="ECO:0000313" key="23">
    <source>
        <dbReference type="Proteomes" id="UP000694240"/>
    </source>
</evidence>
<dbReference type="PROSITE" id="PS50994">
    <property type="entry name" value="INTEGRASE"/>
    <property type="match status" value="1"/>
</dbReference>
<evidence type="ECO:0000256" key="10">
    <source>
        <dbReference type="ARBA" id="ARBA00022806"/>
    </source>
</evidence>
<keyword evidence="23" id="KW-1185">Reference proteome</keyword>
<keyword evidence="16" id="KW-0238">DNA-binding</keyword>
<dbReference type="InterPro" id="IPR000477">
    <property type="entry name" value="RT_dom"/>
</dbReference>
<evidence type="ECO:0000256" key="4">
    <source>
        <dbReference type="ARBA" id="ARBA00022722"/>
    </source>
</evidence>
<keyword evidence="2" id="KW-0808">Transferase</keyword>
<dbReference type="GO" id="GO:0005694">
    <property type="term" value="C:chromosome"/>
    <property type="evidence" value="ECO:0007669"/>
    <property type="project" value="UniProtKB-ARBA"/>
</dbReference>
<keyword evidence="14" id="KW-0695">RNA-directed DNA polymerase</keyword>
<protein>
    <submittedName>
        <fullName evidence="22">Chromo-like domain superfamily</fullName>
    </submittedName>
</protein>
<dbReference type="InterPro" id="IPR050951">
    <property type="entry name" value="Retrovirus_Pol_polyprotein"/>
</dbReference>
<evidence type="ECO:0000313" key="22">
    <source>
        <dbReference type="EMBL" id="KAG7552924.1"/>
    </source>
</evidence>
<dbReference type="InterPro" id="IPR056924">
    <property type="entry name" value="SH3_Tf2-1"/>
</dbReference>
<dbReference type="GO" id="GO:0004386">
    <property type="term" value="F:helicase activity"/>
    <property type="evidence" value="ECO:0007669"/>
    <property type="project" value="UniProtKB-KW"/>
</dbReference>
<evidence type="ECO:0000256" key="7">
    <source>
        <dbReference type="ARBA" id="ARBA00022750"/>
    </source>
</evidence>
<name>A0A8T1Z2M4_9BRAS</name>
<dbReference type="GO" id="GO:0004190">
    <property type="term" value="F:aspartic-type endopeptidase activity"/>
    <property type="evidence" value="ECO:0007669"/>
    <property type="project" value="UniProtKB-KW"/>
</dbReference>
<evidence type="ECO:0000256" key="14">
    <source>
        <dbReference type="ARBA" id="ARBA00022918"/>
    </source>
</evidence>
<dbReference type="GO" id="GO:0003677">
    <property type="term" value="F:DNA binding"/>
    <property type="evidence" value="ECO:0007669"/>
    <property type="project" value="UniProtKB-KW"/>
</dbReference>
<evidence type="ECO:0000256" key="16">
    <source>
        <dbReference type="ARBA" id="ARBA00023125"/>
    </source>
</evidence>
<dbReference type="FunFam" id="3.30.70.270:FF:000020">
    <property type="entry name" value="Transposon Tf2-6 polyprotein-like Protein"/>
    <property type="match status" value="1"/>
</dbReference>
<dbReference type="GO" id="GO:0006310">
    <property type="term" value="P:DNA recombination"/>
    <property type="evidence" value="ECO:0007669"/>
    <property type="project" value="UniProtKB-KW"/>
</dbReference>
<evidence type="ECO:0000256" key="18">
    <source>
        <dbReference type="SAM" id="MobiDB-lite"/>
    </source>
</evidence>
<dbReference type="Pfam" id="PF13087">
    <property type="entry name" value="AAA_12"/>
    <property type="match status" value="1"/>
</dbReference>
<evidence type="ECO:0000256" key="2">
    <source>
        <dbReference type="ARBA" id="ARBA00022679"/>
    </source>
</evidence>
<keyword evidence="10" id="KW-0347">Helicase</keyword>
<keyword evidence="13" id="KW-0229">DNA integration</keyword>
<evidence type="ECO:0000256" key="17">
    <source>
        <dbReference type="ARBA" id="ARBA00023172"/>
    </source>
</evidence>
<dbReference type="InterPro" id="IPR047187">
    <property type="entry name" value="SF1_C_Upf1"/>
</dbReference>
<keyword evidence="9" id="KW-0378">Hydrolase</keyword>
<reference evidence="22 23" key="1">
    <citation type="submission" date="2020-12" db="EMBL/GenBank/DDBJ databases">
        <title>Concerted genomic and epigenomic changes stabilize Arabidopsis allopolyploids.</title>
        <authorList>
            <person name="Chen Z."/>
        </authorList>
    </citation>
    <scope>NUCLEOTIDE SEQUENCE [LARGE SCALE GENOMIC DNA]</scope>
    <source>
        <strain evidence="22">Allo738</strain>
        <tissue evidence="22">Leaf</tissue>
    </source>
</reference>
<keyword evidence="11" id="KW-0067">ATP-binding</keyword>
<dbReference type="Pfam" id="PF00078">
    <property type="entry name" value="RVT_1"/>
    <property type="match status" value="1"/>
</dbReference>
<dbReference type="Proteomes" id="UP000694240">
    <property type="component" value="Chromosome 11"/>
</dbReference>
<evidence type="ECO:0000259" key="19">
    <source>
        <dbReference type="PROSITE" id="PS50013"/>
    </source>
</evidence>
<accession>A0A8T1Z2M4</accession>
<dbReference type="PANTHER" id="PTHR37984:SF5">
    <property type="entry name" value="PROTEIN NYNRIN-LIKE"/>
    <property type="match status" value="1"/>
</dbReference>
<dbReference type="InterPro" id="IPR005162">
    <property type="entry name" value="Retrotrans_gag_dom"/>
</dbReference>
<dbReference type="CDD" id="cd01647">
    <property type="entry name" value="RT_LTR"/>
    <property type="match status" value="1"/>
</dbReference>
<keyword evidence="3" id="KW-0548">Nucleotidyltransferase</keyword>
<dbReference type="InterPro" id="IPR041679">
    <property type="entry name" value="DNA2/NAM7-like_C"/>
</dbReference>
<dbReference type="GO" id="GO:0003887">
    <property type="term" value="F:DNA-directed DNA polymerase activity"/>
    <property type="evidence" value="ECO:0007669"/>
    <property type="project" value="UniProtKB-KW"/>
</dbReference>
<dbReference type="FunFam" id="3.10.20.370:FF:000001">
    <property type="entry name" value="Retrovirus-related Pol polyprotein from transposon 17.6-like protein"/>
    <property type="match status" value="1"/>
</dbReference>
<dbReference type="PROSITE" id="PS50013">
    <property type="entry name" value="CHROMO_2"/>
    <property type="match status" value="1"/>
</dbReference>
<dbReference type="InterPro" id="IPR001584">
    <property type="entry name" value="Integrase_cat-core"/>
</dbReference>
<keyword evidence="4" id="KW-0540">Nuclease</keyword>
<dbReference type="InterPro" id="IPR041677">
    <property type="entry name" value="DNA2/NAM7_AAA_11"/>
</dbReference>
<dbReference type="GO" id="GO:0005524">
    <property type="term" value="F:ATP binding"/>
    <property type="evidence" value="ECO:0007669"/>
    <property type="project" value="UniProtKB-KW"/>
</dbReference>
<feature type="domain" description="Reverse transcriptase" evidence="20">
    <location>
        <begin position="1001"/>
        <end position="1180"/>
    </location>
</feature>
<keyword evidence="15" id="KW-0239">DNA-directed DNA polymerase</keyword>
<evidence type="ECO:0000256" key="6">
    <source>
        <dbReference type="ARBA" id="ARBA00022741"/>
    </source>
</evidence>
<dbReference type="FunFam" id="3.40.50.300:FF:000326">
    <property type="entry name" value="P-loop containing nucleoside triphosphate hydrolase"/>
    <property type="match status" value="1"/>
</dbReference>
<sequence length="2492" mass="281287">MERNEKKSLINQIFSWSINYILNKDINKEEIRSIPDRFWSVDEYLNCFVPLLLEETRTELSSSLNSLWKAPVFYIHSVEATAIKLPSRSSNKVNISGLMSVAQGNRTSYEPKHGDLIALTKAARPTRVDDLNPLILAYVFSVEDELHFSVHSSKTISIDERFSFRSGVFLMNLTTNTRIWKALHNGDANLSLIKSVLQANTADTEQSVSSRNWGNDVSGIMRSANLNTSQESAILSCLETRNLRDKASVKLIWGPPGTGKTKTVATLLFALLNLSCKTVVCAPTNTAVVEVASRLLALFKKSSSSEHSMIRSINATIERGREEKSTWSMLRYRIRHRWQVVTWQVAKGKERSLGSKLYHWCGETGSLRVLIMDRGGSELLEEDTGSSDAVYVQMRNLRLGFQGLCEAKVETESKLVSLEELVRSMAKTLDRMEVRAGKLVDDGEPARQSFSGPIFSDLHSSETRSPGLPLANRENLLKKIKMPVFTGSQPYAWISQVERFFRVGRFSDAAKLDLVSLSLEGDVLKWFNWEVSRHDFGSWEEFKNRLLIHFGGTIDDEPGNRLFAIKQVGSVAAYITEFQDLSSQVMGLDDTHLEKIFYNGLKHEMKEVIKMKEPKGLPNHITAVLKMESSSFCKLVSETGEGTKQQSQPIPPPARPVFTSHAPKPVGIPPSSSIGKSPESSPKPLGRPRIRHNDAELDAMRSKGICFKCKGKYFRGHECPMKELRVLTVVNGYELEVLDENMIECVEEEQPLVAAVKPELRTLSFNSYVGLHSPKTTKMVGFMGKTRVIVMIDCGASHNFITPAVALKLKLSIQQDSGLEVLLGNGVTVQGTGTCRDVHFRLSGVEFLQDFITLELGSVDVILGVQWLETLGKCVVDWKLQEWSFLYGGQPVLLYGDATLHDSPLSLKTLCAPPSVGRSRAQLAVLKSSEPPAIVPFVPSAVAELLHRYSQVFALPSGLPPFRGQEHAINLLPGVSAISVRPYRYPHARKETMENLVAEMLTSGIIRPSTSPFSSPVLLVKKKDASWRFCVDYRALNKVTIPDKFPIPVIDQLLDELHGSTIYSKLDLRSGYHQIRMKPEDVAKTAFRTLEGHYEFLVMPFGLTNAPATFQALMNKIFKPYLRKFVLVFFDDILVFSDDVASHVEHLQLVLQLLDEHQLFANMKKCSFGVSQVEYLGHIISAKGVATDVTKTDAMRLWPTPVTVKQLRGFLGLTGYYRKFVQGYGMVAKPLTDLLRKDQFEWSNQAQQAFDKLKMAMISAPVLGLPDFSKQFVVETDASGVGVGAVLMQDHRPLAYFSHGLTPREQLKPAYERELMAIVLAVLKWKHYLIGRKFAVHTDHRSLKYLLEQKEVSLEYQRWLTKLMGFDMEIYYKPGVENKAADGLSRVQQPGISVSSAVLLALTVPVSLQLQDVYKEIERDSHIQAVIQQVLVKPEKQSHYQVQDAKLWYKKRLVIPKDSPFIKLLLQEFHDSKLGGHGGVLKTKKRIQESFHWEGMHKDIQKYVAECSICQTHKTSTLSPAGLLQPLPIPTRIWEDLSLDFIEGLPKSGGVNAILVVVDRFSKYAHFLGLCHPFTALDVATKFCSEIIRLHGVPKTLVSDRDRVFLSSVWKETFRLAGTQLNFSTAYHPQSDGQTEVLNRCLESYLRCFASSHPRTWFKYLPWAEFSYNTSFHTALKSTPFQVVYGREPPQLLRFEPGSTNNVTLAAQLQERDEMLARIRVNLARAQQLMKKSADRKRREVEFAVGDWVFLKLQPYRQQSVSRRVCQKLAAKFFGPFEIGERIGAVAYRLKLPVEASIHPVFHVSQLKAVLGPHHQVQTELPILSDTEESVLLPAAILEVQSNATGSREFLIQWSGFPEVANSWMSSKDFVQQYPNFKLEDKLIFPAGCIDKVHQCYYRKRKRGEVNVVNAEIQNSSQVASGDVANRSKLYHSTYGLGNILLVGNRARMGIDDRGNDDLLNVFLEHRISKLRKLFSPLTGWERSLESVIDILENVESSYKKYLLLNERREIKVESKNILTTFGEFVMKMFLGSNERSEKEEAKKKEKILTFGEFVMKKFDGLSEKMEKVQKDMVVLYTHLPKSFLSSNDVKNMIAARQALRRARSFLQEKQGSFTLDCFNKLIRVDCLQTLRLLSKRFEIPASLINEDIRTFCLQNAHIIFCTASGAAEMTAERTGSIDLLVVDEAAQLKECESVAALKLQGLHHAVLIGDELQLPAMVQSEVCERAKFGRSLFERLVLIGHKKHLLNVQYRMHPSISLFPNMEFYDGNISDAEIVKESTYQKRFLRGNMFGSFSFINVGLGKEEFGDGHSPKNMVEVAVVSEILTNLFKVSSEAKTKMSVGVISPYKAQVRAIQERIGDKYSSVSDQLFTLNVRSVDGFQGGEEDIIIISTVRNNGNGNIGFLSNRQRANVALTRARHCLWVIGNERTLELSGSIWTKLVRDSKRRGCFYDAVDEKNLRDAMNNALPKVEMSDVWSSFRSLSIRKERRNAW</sequence>